<gene>
    <name evidence="2" type="ORF">AaE_014646</name>
</gene>
<dbReference type="VEuPathDB" id="FungiDB:H257_10147"/>
<dbReference type="VEuPathDB" id="FungiDB:H257_07943"/>
<protein>
    <recommendedName>
        <fullName evidence="1">DUF7769 domain-containing protein</fullName>
    </recommendedName>
</protein>
<sequence>MPTTSTTAAPGVSIANNDKRKLSNEVRRAIYEELLSRSSDRILPHGSYTDVARMFNCYWRTVERVWTRGLLSVLDGDRVADVDSKFKGNSGGKRRHLPADIERAVKAVPFHGRQTLRSLAAQSGVPKTTLVRHMAEEGRLKSKSSYSKPYLTEENKRARMEHAISFLSQSSNRAIFSNMHQTVHVDEKWFYLTTVKKRYYAYDDEVVPTRQQKVPVGYITKVMFLAAVTRPRYDFHKKCMFDGKLGVWPFITQEAAKRSSKNRPKGTIVTVPQTVTAEVYRDMIIRNVVPAIKEKFPVGDKKKNKYLQQDNASPHNCVTSQLLLQRGVIGIEAANQPPNSPDLNVLDLGYFNSIQSLQSQKLTRTIEELVDAVECSFHELPFDTLSKNFITLQKVMEMTLQSMGRNDYKFPHMRKDAMIKDLKLFNVKCDATVHENALAFMNAT</sequence>
<evidence type="ECO:0000313" key="3">
    <source>
        <dbReference type="Proteomes" id="UP000469452"/>
    </source>
</evidence>
<name>A0A6A4Z4Q9_APHAT</name>
<dbReference type="PANTHER" id="PTHR47169:SF2">
    <property type="entry name" value="OS01G0541250 PROTEIN"/>
    <property type="match status" value="1"/>
</dbReference>
<comment type="caution">
    <text evidence="2">The sequence shown here is derived from an EMBL/GenBank/DDBJ whole genome shotgun (WGS) entry which is preliminary data.</text>
</comment>
<feature type="domain" description="DUF7769" evidence="1">
    <location>
        <begin position="22"/>
        <end position="69"/>
    </location>
</feature>
<dbReference type="AlphaFoldDB" id="A0A6A4Z4Q9"/>
<dbReference type="GO" id="GO:0003676">
    <property type="term" value="F:nucleic acid binding"/>
    <property type="evidence" value="ECO:0007669"/>
    <property type="project" value="InterPro"/>
</dbReference>
<dbReference type="InterPro" id="IPR056671">
    <property type="entry name" value="DUF7769"/>
</dbReference>
<evidence type="ECO:0000259" key="1">
    <source>
        <dbReference type="Pfam" id="PF24964"/>
    </source>
</evidence>
<dbReference type="InterPro" id="IPR036397">
    <property type="entry name" value="RNaseH_sf"/>
</dbReference>
<dbReference type="EMBL" id="VJMI01020204">
    <property type="protein sequence ID" value="KAF0705134.1"/>
    <property type="molecule type" value="Genomic_DNA"/>
</dbReference>
<dbReference type="Proteomes" id="UP000469452">
    <property type="component" value="Unassembled WGS sequence"/>
</dbReference>
<reference evidence="2 3" key="1">
    <citation type="submission" date="2019-06" db="EMBL/GenBank/DDBJ databases">
        <title>Genomics analysis of Aphanomyces spp. identifies a new class of oomycete effector associated with host adaptation.</title>
        <authorList>
            <person name="Gaulin E."/>
        </authorList>
    </citation>
    <scope>NUCLEOTIDE SEQUENCE [LARGE SCALE GENOMIC DNA]</scope>
    <source>
        <strain evidence="2 3">E</strain>
    </source>
</reference>
<dbReference type="Gene3D" id="3.30.420.10">
    <property type="entry name" value="Ribonuclease H-like superfamily/Ribonuclease H"/>
    <property type="match status" value="1"/>
</dbReference>
<evidence type="ECO:0000313" key="2">
    <source>
        <dbReference type="EMBL" id="KAF0705134.1"/>
    </source>
</evidence>
<dbReference type="Pfam" id="PF24964">
    <property type="entry name" value="DUF7769"/>
    <property type="match status" value="1"/>
</dbReference>
<accession>A0A6A4Z4Q9</accession>
<proteinExistence type="predicted"/>
<dbReference type="PANTHER" id="PTHR47169">
    <property type="entry name" value="OS01G0541250 PROTEIN"/>
    <property type="match status" value="1"/>
</dbReference>
<organism evidence="2 3">
    <name type="scientific">Aphanomyces astaci</name>
    <name type="common">Crayfish plague agent</name>
    <dbReference type="NCBI Taxonomy" id="112090"/>
    <lineage>
        <taxon>Eukaryota</taxon>
        <taxon>Sar</taxon>
        <taxon>Stramenopiles</taxon>
        <taxon>Oomycota</taxon>
        <taxon>Saprolegniomycetes</taxon>
        <taxon>Saprolegniales</taxon>
        <taxon>Verrucalvaceae</taxon>
        <taxon>Aphanomyces</taxon>
    </lineage>
</organism>